<dbReference type="OrthoDB" id="6864997at2"/>
<dbReference type="EMBL" id="FORC01000002">
    <property type="protein sequence ID" value="SFI74079.1"/>
    <property type="molecule type" value="Genomic_DNA"/>
</dbReference>
<gene>
    <name evidence="2" type="ORF">SAMN05216602_2617</name>
</gene>
<feature type="signal peptide" evidence="1">
    <location>
        <begin position="1"/>
        <end position="20"/>
    </location>
</feature>
<dbReference type="PROSITE" id="PS51257">
    <property type="entry name" value="PROKAR_LIPOPROTEIN"/>
    <property type="match status" value="1"/>
</dbReference>
<proteinExistence type="predicted"/>
<keyword evidence="1" id="KW-0732">Signal</keyword>
<feature type="chain" id="PRO_5044372977" description="Lipoprotein" evidence="1">
    <location>
        <begin position="21"/>
        <end position="210"/>
    </location>
</feature>
<evidence type="ECO:0000313" key="2">
    <source>
        <dbReference type="EMBL" id="SFI74079.1"/>
    </source>
</evidence>
<reference evidence="3" key="1">
    <citation type="submission" date="2016-10" db="EMBL/GenBank/DDBJ databases">
        <authorList>
            <person name="Varghese N."/>
            <person name="Submissions S."/>
        </authorList>
    </citation>
    <scope>NUCLEOTIDE SEQUENCE [LARGE SCALE GENOMIC DNA]</scope>
    <source>
        <strain evidence="3">LMG 22563</strain>
    </source>
</reference>
<accession>A0A1I3KNL5</accession>
<dbReference type="RefSeq" id="WP_074884298.1">
    <property type="nucleotide sequence ID" value="NZ_FORC01000002.1"/>
</dbReference>
<name>A0A1I3KNL5_9GAMM</name>
<sequence>MRLILLLSFCLALIACSANPQRLYQEQVVNATTPLAKTPAEAVRNTAAEPMQVAPGWRPKQWQITAQEPRLLVEGVPSNYRVFSVDLKANKPFLIKVNSWCVNSCLGFSKYVLAPYLFLLDDKSTVIGQGFGQIRGQVGVVNQDLAGQVTHDGTYYLIVAADNRNPGEQVLFDNVMVVGISAPTAVAPLRIGMGSYPFGSVAPFLAEPQE</sequence>
<dbReference type="AlphaFoldDB" id="A0A1I3KNL5"/>
<evidence type="ECO:0008006" key="4">
    <source>
        <dbReference type="Google" id="ProtNLM"/>
    </source>
</evidence>
<protein>
    <recommendedName>
        <fullName evidence="4">Lipoprotein</fullName>
    </recommendedName>
</protein>
<dbReference type="Proteomes" id="UP000183018">
    <property type="component" value="Unassembled WGS sequence"/>
</dbReference>
<keyword evidence="3" id="KW-1185">Reference proteome</keyword>
<evidence type="ECO:0000313" key="3">
    <source>
        <dbReference type="Proteomes" id="UP000183018"/>
    </source>
</evidence>
<evidence type="ECO:0000256" key="1">
    <source>
        <dbReference type="SAM" id="SignalP"/>
    </source>
</evidence>
<organism evidence="2 3">
    <name type="scientific">Phytopseudomonas argentinensis</name>
    <dbReference type="NCBI Taxonomy" id="289370"/>
    <lineage>
        <taxon>Bacteria</taxon>
        <taxon>Pseudomonadati</taxon>
        <taxon>Pseudomonadota</taxon>
        <taxon>Gammaproteobacteria</taxon>
        <taxon>Pseudomonadales</taxon>
        <taxon>Pseudomonadaceae</taxon>
        <taxon>Phytopseudomonas</taxon>
    </lineage>
</organism>